<dbReference type="GO" id="GO:0004764">
    <property type="term" value="F:shikimate 3-dehydrogenase (NADP+) activity"/>
    <property type="evidence" value="ECO:0007669"/>
    <property type="project" value="UniProtKB-UniRule"/>
</dbReference>
<feature type="domain" description="Quinate/shikimate 5-dehydrogenase/glutamyl-tRNA reductase" evidence="9">
    <location>
        <begin position="115"/>
        <end position="187"/>
    </location>
</feature>
<dbReference type="AlphaFoldDB" id="A0A6G7PZJ1"/>
<accession>A0A6G7PZJ1</accession>
<feature type="binding site" evidence="8">
    <location>
        <position position="66"/>
    </location>
    <ligand>
        <name>shikimate</name>
        <dbReference type="ChEBI" id="CHEBI:36208"/>
    </ligand>
</feature>
<keyword evidence="5 8" id="KW-0560">Oxidoreductase</keyword>
<dbReference type="EMBL" id="CP048877">
    <property type="protein sequence ID" value="QIJ72823.1"/>
    <property type="molecule type" value="Genomic_DNA"/>
</dbReference>
<dbReference type="InterPro" id="IPR041121">
    <property type="entry name" value="SDH_C"/>
</dbReference>
<dbReference type="InterPro" id="IPR013708">
    <property type="entry name" value="Shikimate_DH-bd_N"/>
</dbReference>
<feature type="binding site" evidence="8">
    <location>
        <position position="235"/>
    </location>
    <ligand>
        <name>NADP(+)</name>
        <dbReference type="ChEBI" id="CHEBI:58349"/>
    </ligand>
</feature>
<dbReference type="Pfam" id="PF18317">
    <property type="entry name" value="SDH_C"/>
    <property type="match status" value="1"/>
</dbReference>
<evidence type="ECO:0000256" key="1">
    <source>
        <dbReference type="ARBA" id="ARBA00004871"/>
    </source>
</evidence>
<evidence type="ECO:0000259" key="9">
    <source>
        <dbReference type="Pfam" id="PF01488"/>
    </source>
</evidence>
<dbReference type="HAMAP" id="MF_00222">
    <property type="entry name" value="Shikimate_DH_AroE"/>
    <property type="match status" value="1"/>
</dbReference>
<comment type="similarity">
    <text evidence="8">Belongs to the shikimate dehydrogenase family.</text>
</comment>
<evidence type="ECO:0000313" key="13">
    <source>
        <dbReference type="Proteomes" id="UP000502179"/>
    </source>
</evidence>
<feature type="binding site" evidence="8">
    <location>
        <position position="106"/>
    </location>
    <ligand>
        <name>shikimate</name>
        <dbReference type="ChEBI" id="CHEBI:36208"/>
    </ligand>
</feature>
<evidence type="ECO:0000256" key="2">
    <source>
        <dbReference type="ARBA" id="ARBA00012962"/>
    </source>
</evidence>
<dbReference type="GO" id="GO:0009423">
    <property type="term" value="P:chorismate biosynthetic process"/>
    <property type="evidence" value="ECO:0007669"/>
    <property type="project" value="UniProtKB-UniRule"/>
</dbReference>
<feature type="binding site" evidence="8">
    <location>
        <begin position="129"/>
        <end position="133"/>
    </location>
    <ligand>
        <name>NADP(+)</name>
        <dbReference type="ChEBI" id="CHEBI:58349"/>
    </ligand>
</feature>
<feature type="binding site" evidence="8">
    <location>
        <position position="91"/>
    </location>
    <ligand>
        <name>shikimate</name>
        <dbReference type="ChEBI" id="CHEBI:36208"/>
    </ligand>
</feature>
<feature type="binding site" evidence="8">
    <location>
        <position position="242"/>
    </location>
    <ligand>
        <name>shikimate</name>
        <dbReference type="ChEBI" id="CHEBI:36208"/>
    </ligand>
</feature>
<organism evidence="12 13">
    <name type="scientific">Thermosulfuriphilus ammonigenes</name>
    <dbReference type="NCBI Taxonomy" id="1936021"/>
    <lineage>
        <taxon>Bacteria</taxon>
        <taxon>Pseudomonadati</taxon>
        <taxon>Thermodesulfobacteriota</taxon>
        <taxon>Thermodesulfobacteria</taxon>
        <taxon>Thermodesulfobacteriales</taxon>
        <taxon>Thermodesulfobacteriaceae</taxon>
        <taxon>Thermosulfuriphilus</taxon>
    </lineage>
</organism>
<dbReference type="SUPFAM" id="SSF53223">
    <property type="entry name" value="Aminoacid dehydrogenase-like, N-terminal domain"/>
    <property type="match status" value="1"/>
</dbReference>
<evidence type="ECO:0000256" key="5">
    <source>
        <dbReference type="ARBA" id="ARBA00023002"/>
    </source>
</evidence>
<evidence type="ECO:0000256" key="7">
    <source>
        <dbReference type="ARBA" id="ARBA00049442"/>
    </source>
</evidence>
<dbReference type="InterPro" id="IPR046346">
    <property type="entry name" value="Aminoacid_DH-like_N_sf"/>
</dbReference>
<protein>
    <recommendedName>
        <fullName evidence="2 8">Shikimate dehydrogenase (NADP(+))</fullName>
        <shortName evidence="8">SDH</shortName>
        <ecNumber evidence="2 8">1.1.1.25</ecNumber>
    </recommendedName>
</protein>
<dbReference type="GO" id="GO:0008652">
    <property type="term" value="P:amino acid biosynthetic process"/>
    <property type="evidence" value="ECO:0007669"/>
    <property type="project" value="UniProtKB-KW"/>
</dbReference>
<keyword evidence="3 8" id="KW-0028">Amino-acid biosynthesis</keyword>
<comment type="catalytic activity">
    <reaction evidence="7 8">
        <text>shikimate + NADP(+) = 3-dehydroshikimate + NADPH + H(+)</text>
        <dbReference type="Rhea" id="RHEA:17737"/>
        <dbReference type="ChEBI" id="CHEBI:15378"/>
        <dbReference type="ChEBI" id="CHEBI:16630"/>
        <dbReference type="ChEBI" id="CHEBI:36208"/>
        <dbReference type="ChEBI" id="CHEBI:57783"/>
        <dbReference type="ChEBI" id="CHEBI:58349"/>
        <dbReference type="EC" id="1.1.1.25"/>
    </reaction>
</comment>
<proteinExistence type="inferred from homology"/>
<keyword evidence="4 8" id="KW-0521">NADP</keyword>
<comment type="function">
    <text evidence="8">Involved in the biosynthesis of the chorismate, which leads to the biosynthesis of aromatic amino acids. Catalyzes the reversible NADPH linked reduction of 3-dehydroshikimate (DHSA) to yield shikimate (SA).</text>
</comment>
<dbReference type="GO" id="GO:0019632">
    <property type="term" value="P:shikimate metabolic process"/>
    <property type="evidence" value="ECO:0007669"/>
    <property type="project" value="InterPro"/>
</dbReference>
<feature type="binding site" evidence="8">
    <location>
        <position position="212"/>
    </location>
    <ligand>
        <name>NADP(+)</name>
        <dbReference type="ChEBI" id="CHEBI:58349"/>
    </ligand>
</feature>
<dbReference type="Pfam" id="PF08501">
    <property type="entry name" value="Shikimate_dh_N"/>
    <property type="match status" value="1"/>
</dbReference>
<evidence type="ECO:0000256" key="6">
    <source>
        <dbReference type="ARBA" id="ARBA00023141"/>
    </source>
</evidence>
<dbReference type="InterPro" id="IPR006151">
    <property type="entry name" value="Shikm_DH/Glu-tRNA_Rdtase"/>
</dbReference>
<feature type="binding site" evidence="8">
    <location>
        <begin position="152"/>
        <end position="157"/>
    </location>
    <ligand>
        <name>NADP(+)</name>
        <dbReference type="ChEBI" id="CHEBI:58349"/>
    </ligand>
</feature>
<dbReference type="Gene3D" id="3.40.50.720">
    <property type="entry name" value="NAD(P)-binding Rossmann-like Domain"/>
    <property type="match status" value="1"/>
</dbReference>
<dbReference type="NCBIfam" id="NF001314">
    <property type="entry name" value="PRK00258.2-2"/>
    <property type="match status" value="1"/>
</dbReference>
<dbReference type="Gene3D" id="3.40.50.10860">
    <property type="entry name" value="Leucine Dehydrogenase, chain A, domain 1"/>
    <property type="match status" value="1"/>
</dbReference>
<evidence type="ECO:0000256" key="8">
    <source>
        <dbReference type="HAMAP-Rule" id="MF_00222"/>
    </source>
</evidence>
<dbReference type="InterPro" id="IPR022893">
    <property type="entry name" value="Shikimate_DH_fam"/>
</dbReference>
<dbReference type="PANTHER" id="PTHR21089">
    <property type="entry name" value="SHIKIMATE DEHYDROGENASE"/>
    <property type="match status" value="1"/>
</dbReference>
<evidence type="ECO:0000256" key="4">
    <source>
        <dbReference type="ARBA" id="ARBA00022857"/>
    </source>
</evidence>
<dbReference type="EC" id="1.1.1.25" evidence="2 8"/>
<dbReference type="InterPro" id="IPR036291">
    <property type="entry name" value="NAD(P)-bd_dom_sf"/>
</dbReference>
<keyword evidence="13" id="KW-1185">Reference proteome</keyword>
<comment type="caution">
    <text evidence="8">Lacks conserved residue(s) required for the propagation of feature annotation.</text>
</comment>
<feature type="domain" description="SDH C-terminal" evidence="11">
    <location>
        <begin position="235"/>
        <end position="265"/>
    </location>
</feature>
<reference evidence="12 13" key="1">
    <citation type="submission" date="2020-02" db="EMBL/GenBank/DDBJ databases">
        <title>Genome analysis of Thermosulfuriphilus ammonigenes ST65T, an anaerobic thermophilic chemolithoautotrophic bacterium isolated from a deep-sea hydrothermal vent.</title>
        <authorList>
            <person name="Slobodkina G."/>
            <person name="Allioux M."/>
            <person name="Merkel A."/>
            <person name="Alain K."/>
            <person name="Jebbar M."/>
            <person name="Slobodkin A."/>
        </authorList>
    </citation>
    <scope>NUCLEOTIDE SEQUENCE [LARGE SCALE GENOMIC DNA]</scope>
    <source>
        <strain evidence="12 13">ST65</strain>
    </source>
</reference>
<dbReference type="Proteomes" id="UP000502179">
    <property type="component" value="Chromosome"/>
</dbReference>
<dbReference type="InterPro" id="IPR011342">
    <property type="entry name" value="Shikimate_DH"/>
</dbReference>
<dbReference type="Pfam" id="PF01488">
    <property type="entry name" value="Shikimate_DH"/>
    <property type="match status" value="1"/>
</dbReference>
<name>A0A6G7PZJ1_9BACT</name>
<keyword evidence="6 8" id="KW-0057">Aromatic amino acid biosynthesis</keyword>
<comment type="pathway">
    <text evidence="1 8">Metabolic intermediate biosynthesis; chorismate biosynthesis; chorismate from D-erythrose 4-phosphate and phosphoenolpyruvate: step 4/7.</text>
</comment>
<dbReference type="SUPFAM" id="SSF51735">
    <property type="entry name" value="NAD(P)-binding Rossmann-fold domains"/>
    <property type="match status" value="1"/>
</dbReference>
<sequence>MITGQTKVFGIIGYPVAHSLSPAMHNAAFSAIGYPGVYVPFPVSKDLLAQAVVGLKALGVGGVSVTVPHKVAVMDFLDTIDPLATRIGAVNTIVVRDGRLEGTNTDWLGAVRALEEATDLKGKKAVVLGAGGAARAVVFGLLEAGSRVVVLNRTVAKAEALAEELGTEAGSLEDINRLSADILIQTTTVGMDEDRSPVPATVLSRFQVVMDIVYSPLKTRLLREAEAAGCRIVDGLAMLVYQGAAQFELWTGQRAPIEIMRQAALRALRN</sequence>
<gene>
    <name evidence="8" type="primary">aroE</name>
    <name evidence="12" type="ORF">G4V39_01935</name>
</gene>
<evidence type="ECO:0000256" key="3">
    <source>
        <dbReference type="ARBA" id="ARBA00022605"/>
    </source>
</evidence>
<feature type="binding site" evidence="8">
    <location>
        <position position="214"/>
    </location>
    <ligand>
        <name>shikimate</name>
        <dbReference type="ChEBI" id="CHEBI:36208"/>
    </ligand>
</feature>
<evidence type="ECO:0000259" key="10">
    <source>
        <dbReference type="Pfam" id="PF08501"/>
    </source>
</evidence>
<feature type="active site" description="Proton acceptor" evidence="8">
    <location>
        <position position="70"/>
    </location>
</feature>
<dbReference type="NCBIfam" id="NF001319">
    <property type="entry name" value="PRK00258.3-3"/>
    <property type="match status" value="1"/>
</dbReference>
<dbReference type="PANTHER" id="PTHR21089:SF1">
    <property type="entry name" value="BIFUNCTIONAL 3-DEHYDROQUINATE DEHYDRATASE_SHIKIMATE DEHYDROGENASE, CHLOROPLASTIC"/>
    <property type="match status" value="1"/>
</dbReference>
<dbReference type="CDD" id="cd01065">
    <property type="entry name" value="NAD_bind_Shikimate_DH"/>
    <property type="match status" value="1"/>
</dbReference>
<dbReference type="UniPathway" id="UPA00053">
    <property type="reaction ID" value="UER00087"/>
</dbReference>
<dbReference type="GO" id="GO:0009073">
    <property type="term" value="P:aromatic amino acid family biosynthetic process"/>
    <property type="evidence" value="ECO:0007669"/>
    <property type="project" value="UniProtKB-KW"/>
</dbReference>
<dbReference type="KEGG" id="tav:G4V39_01935"/>
<evidence type="ECO:0000259" key="11">
    <source>
        <dbReference type="Pfam" id="PF18317"/>
    </source>
</evidence>
<evidence type="ECO:0000313" key="12">
    <source>
        <dbReference type="EMBL" id="QIJ72823.1"/>
    </source>
</evidence>
<feature type="binding site" evidence="8">
    <location>
        <begin position="19"/>
        <end position="21"/>
    </location>
    <ligand>
        <name>shikimate</name>
        <dbReference type="ChEBI" id="CHEBI:36208"/>
    </ligand>
</feature>
<comment type="subunit">
    <text evidence="8">Homodimer.</text>
</comment>
<feature type="domain" description="Shikimate dehydrogenase substrate binding N-terminal" evidence="10">
    <location>
        <begin position="11"/>
        <end position="93"/>
    </location>
</feature>
<dbReference type="NCBIfam" id="TIGR00507">
    <property type="entry name" value="aroE"/>
    <property type="match status" value="1"/>
</dbReference>
<dbReference type="GO" id="GO:0050661">
    <property type="term" value="F:NADP binding"/>
    <property type="evidence" value="ECO:0007669"/>
    <property type="project" value="InterPro"/>
</dbReference>